<protein>
    <recommendedName>
        <fullName evidence="5">Histone H1.8</fullName>
    </recommendedName>
    <alternativeName>
        <fullName evidence="8">Histone H1oo</fullName>
    </alternativeName>
    <alternativeName>
        <fullName evidence="6">Oocyte-specific histone H1</fullName>
    </alternativeName>
    <alternativeName>
        <fullName evidence="7">Oocyte-specific linker histone H1</fullName>
    </alternativeName>
</protein>
<dbReference type="CDD" id="cd00073">
    <property type="entry name" value="H15"/>
    <property type="match status" value="1"/>
</dbReference>
<evidence type="ECO:0000256" key="5">
    <source>
        <dbReference type="ARBA" id="ARBA00073462"/>
    </source>
</evidence>
<comment type="caution">
    <text evidence="11">The sequence shown here is derived from an EMBL/GenBank/DDBJ whole genome shotgun (WGS) entry which is preliminary data.</text>
</comment>
<dbReference type="InterPro" id="IPR005818">
    <property type="entry name" value="Histone_H1/H5_H15"/>
</dbReference>
<evidence type="ECO:0000256" key="2">
    <source>
        <dbReference type="ARBA" id="ARBA00023125"/>
    </source>
</evidence>
<evidence type="ECO:0000256" key="9">
    <source>
        <dbReference type="SAM" id="MobiDB-lite"/>
    </source>
</evidence>
<evidence type="ECO:0000256" key="8">
    <source>
        <dbReference type="ARBA" id="ARBA00080360"/>
    </source>
</evidence>
<gene>
    <name evidence="11" type="ORF">mRhiFer1_006160</name>
</gene>
<dbReference type="Proteomes" id="UP000585614">
    <property type="component" value="Unassembled WGS sequence"/>
</dbReference>
<evidence type="ECO:0000256" key="4">
    <source>
        <dbReference type="ARBA" id="ARBA00056213"/>
    </source>
</evidence>
<dbReference type="Pfam" id="PF00538">
    <property type="entry name" value="Linker_histone"/>
    <property type="match status" value="1"/>
</dbReference>
<keyword evidence="2" id="KW-0238">DNA-binding</keyword>
<feature type="region of interest" description="Disordered" evidence="9">
    <location>
        <begin position="111"/>
        <end position="307"/>
    </location>
</feature>
<reference evidence="11 12" key="1">
    <citation type="journal article" date="2020" name="Nature">
        <title>Six reference-quality genomes reveal evolution of bat adaptations.</title>
        <authorList>
            <person name="Jebb D."/>
            <person name="Huang Z."/>
            <person name="Pippel M."/>
            <person name="Hughes G.M."/>
            <person name="Lavrichenko K."/>
            <person name="Devanna P."/>
            <person name="Winkler S."/>
            <person name="Jermiin L.S."/>
            <person name="Skirmuntt E.C."/>
            <person name="Katzourakis A."/>
            <person name="Burkitt-Gray L."/>
            <person name="Ray D.A."/>
            <person name="Sullivan K.A.M."/>
            <person name="Roscito J.G."/>
            <person name="Kirilenko B.M."/>
            <person name="Davalos L.M."/>
            <person name="Corthals A.P."/>
            <person name="Power M.L."/>
            <person name="Jones G."/>
            <person name="Ransome R.D."/>
            <person name="Dechmann D.K.N."/>
            <person name="Locatelli A.G."/>
            <person name="Puechmaille S.J."/>
            <person name="Fedrigo O."/>
            <person name="Jarvis E.D."/>
            <person name="Hiller M."/>
            <person name="Vernes S.C."/>
            <person name="Myers E.W."/>
            <person name="Teeling E.C."/>
        </authorList>
    </citation>
    <scope>NUCLEOTIDE SEQUENCE [LARGE SCALE GENOMIC DNA]</scope>
    <source>
        <strain evidence="11">MRhiFer1</strain>
        <tissue evidence="11">Lung</tissue>
    </source>
</reference>
<keyword evidence="1" id="KW-0158">Chromosome</keyword>
<organism evidence="11 12">
    <name type="scientific">Rhinolophus ferrumequinum</name>
    <name type="common">Greater horseshoe bat</name>
    <dbReference type="NCBI Taxonomy" id="59479"/>
    <lineage>
        <taxon>Eukaryota</taxon>
        <taxon>Metazoa</taxon>
        <taxon>Chordata</taxon>
        <taxon>Craniata</taxon>
        <taxon>Vertebrata</taxon>
        <taxon>Euteleostomi</taxon>
        <taxon>Mammalia</taxon>
        <taxon>Eutheria</taxon>
        <taxon>Laurasiatheria</taxon>
        <taxon>Chiroptera</taxon>
        <taxon>Yinpterochiroptera</taxon>
        <taxon>Rhinolophoidea</taxon>
        <taxon>Rhinolophidae</taxon>
        <taxon>Rhinolophinae</taxon>
        <taxon>Rhinolophus</taxon>
    </lineage>
</organism>
<dbReference type="SUPFAM" id="SSF46785">
    <property type="entry name" value="Winged helix' DNA-binding domain"/>
    <property type="match status" value="1"/>
</dbReference>
<evidence type="ECO:0000313" key="11">
    <source>
        <dbReference type="EMBL" id="KAF6312888.1"/>
    </source>
</evidence>
<evidence type="ECO:0000256" key="7">
    <source>
        <dbReference type="ARBA" id="ARBA00078520"/>
    </source>
</evidence>
<name>A0A7J7UJ50_RHIFE</name>
<evidence type="ECO:0000256" key="6">
    <source>
        <dbReference type="ARBA" id="ARBA00078404"/>
    </source>
</evidence>
<dbReference type="GO" id="GO:0000786">
    <property type="term" value="C:nucleosome"/>
    <property type="evidence" value="ECO:0007669"/>
    <property type="project" value="InterPro"/>
</dbReference>
<dbReference type="PROSITE" id="PS51504">
    <property type="entry name" value="H15"/>
    <property type="match status" value="1"/>
</dbReference>
<dbReference type="AlphaFoldDB" id="A0A7J7UJ50"/>
<dbReference type="SMART" id="SM00526">
    <property type="entry name" value="H15"/>
    <property type="match status" value="1"/>
</dbReference>
<comment type="function">
    <text evidence="4">May play a key role in the control of gene expression during oogenesis and early embryogenesis, presumably through the perturbation of chromatin structure. Essential for meiotic maturation of germinal vesicle-stage oocytes. The somatic type linker histone H1c is rapidly replaced by H1oo in a donor nucleus transplanted into an oocyte. The greater mobility of H1oo as compared to H1c may contribute to this rapid replacement and increased instability of the embryonic chromatin structure. The rapid replacement of H1c with H1oo may play an important role in nuclear remodeling.</text>
</comment>
<feature type="compositionally biased region" description="Basic residues" evidence="9">
    <location>
        <begin position="125"/>
        <end position="134"/>
    </location>
</feature>
<evidence type="ECO:0000313" key="12">
    <source>
        <dbReference type="Proteomes" id="UP000585614"/>
    </source>
</evidence>
<accession>A0A7J7UJ50</accession>
<dbReference type="InterPro" id="IPR036390">
    <property type="entry name" value="WH_DNA-bd_sf"/>
</dbReference>
<dbReference type="GO" id="GO:0003677">
    <property type="term" value="F:DNA binding"/>
    <property type="evidence" value="ECO:0007669"/>
    <property type="project" value="UniProtKB-KW"/>
</dbReference>
<evidence type="ECO:0000256" key="3">
    <source>
        <dbReference type="ARBA" id="ARBA00023242"/>
    </source>
</evidence>
<dbReference type="GO" id="GO:0030527">
    <property type="term" value="F:structural constituent of chromatin"/>
    <property type="evidence" value="ECO:0007669"/>
    <property type="project" value="UniProtKB-ARBA"/>
</dbReference>
<sequence length="307" mass="32196">MAPGSVASSDSSTSSTSLASLVSTVSTSGWSGTEKPGPGHSGVRVPRRHPPVLRMVLEALQAGEQRQGTSVVAIKVYILRKYPTVDAIRLKYLLKRALDTGMQRGLLVRPTNSKAKGATGSFKLVPKHKKKIQPRKTSTVTAPRRPGEAKQEAPKKGGQTKDREARVSKARKALQPQDKATNVPPGASGPRGKSKVKGRSSSPDAKTHRKTKAGSQSSKPPVTKSKSSAASRAKKKMENKVPKETAAQGAGKGPKAKAAVPPKGSGSKTVPIPLTRKTEVPKGPRRPGVPTKASSSKGASKKAEPKS</sequence>
<proteinExistence type="predicted"/>
<evidence type="ECO:0000256" key="1">
    <source>
        <dbReference type="ARBA" id="ARBA00022454"/>
    </source>
</evidence>
<feature type="region of interest" description="Disordered" evidence="9">
    <location>
        <begin position="27"/>
        <end position="47"/>
    </location>
</feature>
<feature type="compositionally biased region" description="Basic and acidic residues" evidence="9">
    <location>
        <begin position="145"/>
        <end position="167"/>
    </location>
</feature>
<dbReference type="GO" id="GO:0005634">
    <property type="term" value="C:nucleus"/>
    <property type="evidence" value="ECO:0007669"/>
    <property type="project" value="UniProtKB-ARBA"/>
</dbReference>
<keyword evidence="3" id="KW-0539">Nucleus</keyword>
<dbReference type="EMBL" id="JACAGC010000016">
    <property type="protein sequence ID" value="KAF6312888.1"/>
    <property type="molecule type" value="Genomic_DNA"/>
</dbReference>
<evidence type="ECO:0000259" key="10">
    <source>
        <dbReference type="PROSITE" id="PS51504"/>
    </source>
</evidence>
<dbReference type="GO" id="GO:0006334">
    <property type="term" value="P:nucleosome assembly"/>
    <property type="evidence" value="ECO:0007669"/>
    <property type="project" value="InterPro"/>
</dbReference>
<dbReference type="FunFam" id="1.10.10.10:FF:000393">
    <property type="entry name" value="Oocyte-specific H1 histone"/>
    <property type="match status" value="1"/>
</dbReference>
<dbReference type="InterPro" id="IPR036388">
    <property type="entry name" value="WH-like_DNA-bd_sf"/>
</dbReference>
<feature type="domain" description="H15" evidence="10">
    <location>
        <begin position="48"/>
        <end position="126"/>
    </location>
</feature>
<dbReference type="Gene3D" id="1.10.10.10">
    <property type="entry name" value="Winged helix-like DNA-binding domain superfamily/Winged helix DNA-binding domain"/>
    <property type="match status" value="1"/>
</dbReference>
<dbReference type="OrthoDB" id="1110759at2759"/>
<feature type="compositionally biased region" description="Low complexity" evidence="9">
    <location>
        <begin position="215"/>
        <end position="231"/>
    </location>
</feature>